<feature type="transmembrane region" description="Helical" evidence="7">
    <location>
        <begin position="6"/>
        <end position="22"/>
    </location>
</feature>
<keyword evidence="4 7" id="KW-1133">Transmembrane helix</keyword>
<name>A0A0A0I749_CLONO</name>
<comment type="caution">
    <text evidence="8">The sequence shown here is derived from an EMBL/GenBank/DDBJ whole genome shotgun (WGS) entry which is preliminary data.</text>
</comment>
<dbReference type="NCBIfam" id="NF007790">
    <property type="entry name" value="PRK10484.1"/>
    <property type="match status" value="1"/>
</dbReference>
<reference evidence="8 9" key="1">
    <citation type="submission" date="2014-01" db="EMBL/GenBank/DDBJ databases">
        <title>Plasmidome dynamics in the species complex Clostridium novyi sensu lato converts strains of independent lineages into distinctly different pathogens.</title>
        <authorList>
            <person name="Skarin H."/>
            <person name="Segerman B."/>
        </authorList>
    </citation>
    <scope>NUCLEOTIDE SEQUENCE [LARGE SCALE GENOMIC DNA]</scope>
    <source>
        <strain evidence="8 9">4552</strain>
    </source>
</reference>
<organism evidence="8 9">
    <name type="scientific">Clostridium novyi A str. 4552</name>
    <dbReference type="NCBI Taxonomy" id="1444289"/>
    <lineage>
        <taxon>Bacteria</taxon>
        <taxon>Bacillati</taxon>
        <taxon>Bacillota</taxon>
        <taxon>Clostridia</taxon>
        <taxon>Eubacteriales</taxon>
        <taxon>Clostridiaceae</taxon>
        <taxon>Clostridium</taxon>
    </lineage>
</organism>
<dbReference type="RefSeq" id="WP_039254464.1">
    <property type="nucleotide sequence ID" value="NZ_JENJ01000019.1"/>
</dbReference>
<feature type="transmembrane region" description="Helical" evidence="7">
    <location>
        <begin position="385"/>
        <end position="403"/>
    </location>
</feature>
<feature type="transmembrane region" description="Helical" evidence="7">
    <location>
        <begin position="195"/>
        <end position="217"/>
    </location>
</feature>
<dbReference type="NCBIfam" id="TIGR00813">
    <property type="entry name" value="sss"/>
    <property type="match status" value="1"/>
</dbReference>
<dbReference type="InterPro" id="IPR038377">
    <property type="entry name" value="Na/Glc_symporter_sf"/>
</dbReference>
<sequence length="532" mass="57359">MSIWTVMSFIGFTVLVAVVAWYKTKDDNLDTQDGYFLGGRSLTGIVIGGSLMLTNLSTEQMVGLNGNSYMTNMGPMAWEATSTVALVIMALVFLPKYLKSGITTIPDFLEERYDSKTKRIISILFLIGYVVTYLPTVLYSGAIVLNEIFGIQKLFGVSQFKAVAITAIAIGVIGAIYAIFGGLKAVAVSDTVNGIGLLIGGLSIPVFALIALGHGSFADGIHTLVTVHPEKLNAINPASAQAPLVPWPVLFTGLLFNNLFYWCTNQSIVQRCFGAKNLAEGQKGALIAGFLKLLGPFFLVLPGIIAFHLYGNTLSNGDLAYPKLVLDVLPRPLLGFFAAVLFGAILSSFNSALNSAVTLYTLDIHRPVFNPEATDAELVEVGKKFGTVLAVLSIAIAPFIIYAPSGLFGYLQECFGFYNVPILAAVVVGFFSKKVPAIAPKIALIAHVVLYTISKFVASDIHFLYVLGVLFPVNVIIMLIIGKVKPREKDFVQEYTKQVDITPWKHAKTVSVVSICIMLLVYALFSKIGIGA</sequence>
<evidence type="ECO:0000256" key="7">
    <source>
        <dbReference type="SAM" id="Phobius"/>
    </source>
</evidence>
<evidence type="ECO:0000256" key="2">
    <source>
        <dbReference type="ARBA" id="ARBA00006434"/>
    </source>
</evidence>
<dbReference type="PANTHER" id="PTHR11819">
    <property type="entry name" value="SOLUTE CARRIER FAMILY 5"/>
    <property type="match status" value="1"/>
</dbReference>
<comment type="similarity">
    <text evidence="2 6">Belongs to the sodium:solute symporter (SSF) (TC 2.A.21) family.</text>
</comment>
<evidence type="ECO:0000256" key="5">
    <source>
        <dbReference type="ARBA" id="ARBA00023136"/>
    </source>
</evidence>
<evidence type="ECO:0000256" key="6">
    <source>
        <dbReference type="RuleBase" id="RU362091"/>
    </source>
</evidence>
<dbReference type="AlphaFoldDB" id="A0A0A0I749"/>
<dbReference type="CDD" id="cd10328">
    <property type="entry name" value="SLC5sbd_YidK"/>
    <property type="match status" value="1"/>
</dbReference>
<dbReference type="PROSITE" id="PS50283">
    <property type="entry name" value="NA_SOLUT_SYMP_3"/>
    <property type="match status" value="1"/>
</dbReference>
<feature type="transmembrane region" description="Helical" evidence="7">
    <location>
        <begin position="76"/>
        <end position="98"/>
    </location>
</feature>
<dbReference type="InterPro" id="IPR001734">
    <property type="entry name" value="Na/solute_symporter"/>
</dbReference>
<feature type="transmembrane region" description="Helical" evidence="7">
    <location>
        <begin position="510"/>
        <end position="530"/>
    </location>
</feature>
<dbReference type="OrthoDB" id="9814523at2"/>
<comment type="subcellular location">
    <subcellularLocation>
        <location evidence="1">Membrane</location>
        <topology evidence="1">Multi-pass membrane protein</topology>
    </subcellularLocation>
</comment>
<dbReference type="EMBL" id="JENJ01000019">
    <property type="protein sequence ID" value="KGM96682.1"/>
    <property type="molecule type" value="Genomic_DNA"/>
</dbReference>
<dbReference type="Gene3D" id="1.20.1730.10">
    <property type="entry name" value="Sodium/glucose cotransporter"/>
    <property type="match status" value="1"/>
</dbReference>
<evidence type="ECO:0000256" key="1">
    <source>
        <dbReference type="ARBA" id="ARBA00004141"/>
    </source>
</evidence>
<keyword evidence="5 7" id="KW-0472">Membrane</keyword>
<evidence type="ECO:0000313" key="9">
    <source>
        <dbReference type="Proteomes" id="UP000030012"/>
    </source>
</evidence>
<gene>
    <name evidence="8" type="ORF">Z968_05730</name>
</gene>
<feature type="transmembrane region" description="Helical" evidence="7">
    <location>
        <begin position="34"/>
        <end position="56"/>
    </location>
</feature>
<accession>A0A0A0I749</accession>
<keyword evidence="3 7" id="KW-0812">Transmembrane</keyword>
<feature type="transmembrane region" description="Helical" evidence="7">
    <location>
        <begin position="415"/>
        <end position="431"/>
    </location>
</feature>
<dbReference type="GO" id="GO:0005886">
    <property type="term" value="C:plasma membrane"/>
    <property type="evidence" value="ECO:0007669"/>
    <property type="project" value="TreeGrafter"/>
</dbReference>
<proteinExistence type="inferred from homology"/>
<feature type="transmembrane region" description="Helical" evidence="7">
    <location>
        <begin position="162"/>
        <end position="183"/>
    </location>
</feature>
<dbReference type="PANTHER" id="PTHR11819:SF195">
    <property type="entry name" value="SODIUM_GLUCOSE COTRANSPORTER 4"/>
    <property type="match status" value="1"/>
</dbReference>
<dbReference type="Proteomes" id="UP000030012">
    <property type="component" value="Unassembled WGS sequence"/>
</dbReference>
<evidence type="ECO:0000256" key="4">
    <source>
        <dbReference type="ARBA" id="ARBA00022989"/>
    </source>
</evidence>
<feature type="transmembrane region" description="Helical" evidence="7">
    <location>
        <begin position="245"/>
        <end position="264"/>
    </location>
</feature>
<feature type="transmembrane region" description="Helical" evidence="7">
    <location>
        <begin position="119"/>
        <end position="142"/>
    </location>
</feature>
<dbReference type="Pfam" id="PF00474">
    <property type="entry name" value="SSF"/>
    <property type="match status" value="1"/>
</dbReference>
<feature type="transmembrane region" description="Helical" evidence="7">
    <location>
        <begin position="329"/>
        <end position="349"/>
    </location>
</feature>
<feature type="transmembrane region" description="Helical" evidence="7">
    <location>
        <begin position="463"/>
        <end position="481"/>
    </location>
</feature>
<evidence type="ECO:0000313" key="8">
    <source>
        <dbReference type="EMBL" id="KGM96682.1"/>
    </source>
</evidence>
<protein>
    <submittedName>
        <fullName evidence="8">Transporter</fullName>
    </submittedName>
</protein>
<dbReference type="GO" id="GO:0005412">
    <property type="term" value="F:D-glucose:sodium symporter activity"/>
    <property type="evidence" value="ECO:0007669"/>
    <property type="project" value="TreeGrafter"/>
</dbReference>
<feature type="transmembrane region" description="Helical" evidence="7">
    <location>
        <begin position="285"/>
        <end position="309"/>
    </location>
</feature>
<evidence type="ECO:0000256" key="3">
    <source>
        <dbReference type="ARBA" id="ARBA00022692"/>
    </source>
</evidence>